<reference evidence="3" key="1">
    <citation type="submission" date="2020-10" db="EMBL/GenBank/DDBJ databases">
        <authorList>
            <person name="Castelo-Branco R."/>
            <person name="Eusebio N."/>
            <person name="Adriana R."/>
            <person name="Vieira A."/>
            <person name="Brugerolle De Fraissinette N."/>
            <person name="Rezende De Castro R."/>
            <person name="Schneider M.P."/>
            <person name="Vasconcelos V."/>
            <person name="Leao P.N."/>
        </authorList>
    </citation>
    <scope>NUCLEOTIDE SEQUENCE</scope>
    <source>
        <strain evidence="3">LEGE 07157</strain>
    </source>
</reference>
<comment type="caution">
    <text evidence="3">The sequence shown here is derived from an EMBL/GenBank/DDBJ whole genome shotgun (WGS) entry which is preliminary data.</text>
</comment>
<proteinExistence type="predicted"/>
<dbReference type="AlphaFoldDB" id="A0A8J7E259"/>
<evidence type="ECO:0000313" key="3">
    <source>
        <dbReference type="EMBL" id="MBE9119013.1"/>
    </source>
</evidence>
<name>A0A8J7E259_9CYAN</name>
<keyword evidence="2" id="KW-0732">Signal</keyword>
<accession>A0A8J7E259</accession>
<feature type="region of interest" description="Disordered" evidence="1">
    <location>
        <begin position="121"/>
        <end position="160"/>
    </location>
</feature>
<dbReference type="RefSeq" id="WP_194032107.1">
    <property type="nucleotide sequence ID" value="NZ_JADEWZ010000074.1"/>
</dbReference>
<evidence type="ECO:0000256" key="2">
    <source>
        <dbReference type="SAM" id="SignalP"/>
    </source>
</evidence>
<sequence>MRNKLSIICTGVAISLLAGTMGIKTAQAAPTNQCLSLTGDADRTGTIKSIVGSQVLLKLDGVANERDRFVWVGSSKGQIGTLNLIEGTRVCLSENPEMDRYAIVGFLPFVDPVVARESTSRVSQLDFGSTTPQTTIPPRQVTPTPRPTSVSPAAPIPGLW</sequence>
<feature type="chain" id="PRO_5035315151" evidence="2">
    <location>
        <begin position="29"/>
        <end position="160"/>
    </location>
</feature>
<dbReference type="Proteomes" id="UP000654482">
    <property type="component" value="Unassembled WGS sequence"/>
</dbReference>
<gene>
    <name evidence="3" type="ORF">IQ249_24290</name>
</gene>
<keyword evidence="4" id="KW-1185">Reference proteome</keyword>
<evidence type="ECO:0000313" key="4">
    <source>
        <dbReference type="Proteomes" id="UP000654482"/>
    </source>
</evidence>
<protein>
    <submittedName>
        <fullName evidence="3">Uncharacterized protein</fullName>
    </submittedName>
</protein>
<feature type="compositionally biased region" description="Low complexity" evidence="1">
    <location>
        <begin position="130"/>
        <end position="153"/>
    </location>
</feature>
<dbReference type="EMBL" id="JADEWZ010000074">
    <property type="protein sequence ID" value="MBE9119013.1"/>
    <property type="molecule type" value="Genomic_DNA"/>
</dbReference>
<feature type="signal peptide" evidence="2">
    <location>
        <begin position="1"/>
        <end position="28"/>
    </location>
</feature>
<organism evidence="3 4">
    <name type="scientific">Lusitaniella coriacea LEGE 07157</name>
    <dbReference type="NCBI Taxonomy" id="945747"/>
    <lineage>
        <taxon>Bacteria</taxon>
        <taxon>Bacillati</taxon>
        <taxon>Cyanobacteriota</taxon>
        <taxon>Cyanophyceae</taxon>
        <taxon>Spirulinales</taxon>
        <taxon>Lusitaniellaceae</taxon>
        <taxon>Lusitaniella</taxon>
    </lineage>
</organism>
<evidence type="ECO:0000256" key="1">
    <source>
        <dbReference type="SAM" id="MobiDB-lite"/>
    </source>
</evidence>